<dbReference type="SFLD" id="SFLDS00003">
    <property type="entry name" value="Haloacid_Dehalogenase"/>
    <property type="match status" value="1"/>
</dbReference>
<dbReference type="InterPro" id="IPR036412">
    <property type="entry name" value="HAD-like_sf"/>
</dbReference>
<keyword evidence="3" id="KW-0460">Magnesium</keyword>
<evidence type="ECO:0000313" key="6">
    <source>
        <dbReference type="Proteomes" id="UP001500831"/>
    </source>
</evidence>
<organism evidence="5 6">
    <name type="scientific">Streptosporangium fragile</name>
    <dbReference type="NCBI Taxonomy" id="46186"/>
    <lineage>
        <taxon>Bacteria</taxon>
        <taxon>Bacillati</taxon>
        <taxon>Actinomycetota</taxon>
        <taxon>Actinomycetes</taxon>
        <taxon>Streptosporangiales</taxon>
        <taxon>Streptosporangiaceae</taxon>
        <taxon>Streptosporangium</taxon>
    </lineage>
</organism>
<dbReference type="InterPro" id="IPR006439">
    <property type="entry name" value="HAD-SF_hydro_IA"/>
</dbReference>
<proteinExistence type="predicted"/>
<evidence type="ECO:0000256" key="1">
    <source>
        <dbReference type="ARBA" id="ARBA00001946"/>
    </source>
</evidence>
<protein>
    <submittedName>
        <fullName evidence="5">HAD family hydrolase</fullName>
    </submittedName>
</protein>
<sequence length="264" mass="28276">MTIRGVLFDVDDTILDYSGSERAGVLRHLAAEGLLELFPSPADAVTVWREIMEEEYTRFLVGELTFAEHQLTRTRRFLAHAGRLPAGGLSDDEASVWFARYDGFRIAALAAFPDADPALTALAPEFRLGIVSNSSLAYQRSKLHMIGLLGHFGDAIVCSIEHGAPKPDPGIFLAGCALLGLPAHQVAYVGDKYEVDALGARDAGLHAYWLDRAATGAAPGAGITVIRSLDELVTALAGQDPPREAPQPGERRFPGPPPSPQPCP</sequence>
<dbReference type="EMBL" id="BAAAVI010000001">
    <property type="protein sequence ID" value="GAA2844105.1"/>
    <property type="molecule type" value="Genomic_DNA"/>
</dbReference>
<dbReference type="InterPro" id="IPR023214">
    <property type="entry name" value="HAD_sf"/>
</dbReference>
<evidence type="ECO:0000313" key="5">
    <source>
        <dbReference type="EMBL" id="GAA2844105.1"/>
    </source>
</evidence>
<feature type="region of interest" description="Disordered" evidence="4">
    <location>
        <begin position="237"/>
        <end position="264"/>
    </location>
</feature>
<accession>A0ABN3VPB5</accession>
<dbReference type="RefSeq" id="WP_344966411.1">
    <property type="nucleotide sequence ID" value="NZ_BAAAVI010000001.1"/>
</dbReference>
<dbReference type="InterPro" id="IPR051400">
    <property type="entry name" value="HAD-like_hydrolase"/>
</dbReference>
<comment type="cofactor">
    <cofactor evidence="1">
        <name>Mg(2+)</name>
        <dbReference type="ChEBI" id="CHEBI:18420"/>
    </cofactor>
</comment>
<dbReference type="Pfam" id="PF00702">
    <property type="entry name" value="Hydrolase"/>
    <property type="match status" value="1"/>
</dbReference>
<dbReference type="PANTHER" id="PTHR46470:SF4">
    <property type="entry name" value="5-AMINO-6-(5-PHOSPHO-D-RIBITYLAMINO)URACIL PHOSPHATASE YIGB"/>
    <property type="match status" value="1"/>
</dbReference>
<name>A0ABN3VPB5_9ACTN</name>
<keyword evidence="2 5" id="KW-0378">Hydrolase</keyword>
<dbReference type="SUPFAM" id="SSF56784">
    <property type="entry name" value="HAD-like"/>
    <property type="match status" value="1"/>
</dbReference>
<dbReference type="PANTHER" id="PTHR46470">
    <property type="entry name" value="N-ACYLNEURAMINATE-9-PHOSPHATASE"/>
    <property type="match status" value="1"/>
</dbReference>
<dbReference type="Gene3D" id="3.40.50.1000">
    <property type="entry name" value="HAD superfamily/HAD-like"/>
    <property type="match status" value="1"/>
</dbReference>
<comment type="caution">
    <text evidence="5">The sequence shown here is derived from an EMBL/GenBank/DDBJ whole genome shotgun (WGS) entry which is preliminary data.</text>
</comment>
<evidence type="ECO:0000256" key="4">
    <source>
        <dbReference type="SAM" id="MobiDB-lite"/>
    </source>
</evidence>
<dbReference type="Gene3D" id="1.20.120.710">
    <property type="entry name" value="Haloacid dehalogenase hydrolase-like domain"/>
    <property type="match status" value="1"/>
</dbReference>
<reference evidence="5 6" key="1">
    <citation type="journal article" date="2019" name="Int. J. Syst. Evol. Microbiol.">
        <title>The Global Catalogue of Microorganisms (GCM) 10K type strain sequencing project: providing services to taxonomists for standard genome sequencing and annotation.</title>
        <authorList>
            <consortium name="The Broad Institute Genomics Platform"/>
            <consortium name="The Broad Institute Genome Sequencing Center for Infectious Disease"/>
            <person name="Wu L."/>
            <person name="Ma J."/>
        </authorList>
    </citation>
    <scope>NUCLEOTIDE SEQUENCE [LARGE SCALE GENOMIC DNA]</scope>
    <source>
        <strain evidence="5 6">JCM 6242</strain>
    </source>
</reference>
<dbReference type="PRINTS" id="PR00413">
    <property type="entry name" value="HADHALOGNASE"/>
</dbReference>
<dbReference type="Proteomes" id="UP001500831">
    <property type="component" value="Unassembled WGS sequence"/>
</dbReference>
<dbReference type="SFLD" id="SFLDG01129">
    <property type="entry name" value="C1.5:_HAD__Beta-PGM__Phosphata"/>
    <property type="match status" value="1"/>
</dbReference>
<evidence type="ECO:0000256" key="2">
    <source>
        <dbReference type="ARBA" id="ARBA00022801"/>
    </source>
</evidence>
<dbReference type="GO" id="GO:0016787">
    <property type="term" value="F:hydrolase activity"/>
    <property type="evidence" value="ECO:0007669"/>
    <property type="project" value="UniProtKB-KW"/>
</dbReference>
<keyword evidence="6" id="KW-1185">Reference proteome</keyword>
<feature type="compositionally biased region" description="Pro residues" evidence="4">
    <location>
        <begin position="254"/>
        <end position="264"/>
    </location>
</feature>
<dbReference type="NCBIfam" id="TIGR01549">
    <property type="entry name" value="HAD-SF-IA-v1"/>
    <property type="match status" value="1"/>
</dbReference>
<gene>
    <name evidence="5" type="ORF">GCM10010517_00140</name>
</gene>
<evidence type="ECO:0000256" key="3">
    <source>
        <dbReference type="ARBA" id="ARBA00022842"/>
    </source>
</evidence>